<evidence type="ECO:0000256" key="1">
    <source>
        <dbReference type="ARBA" id="ARBA00004651"/>
    </source>
</evidence>
<dbReference type="GO" id="GO:0005886">
    <property type="term" value="C:plasma membrane"/>
    <property type="evidence" value="ECO:0007669"/>
    <property type="project" value="UniProtKB-SubCell"/>
</dbReference>
<sequence>MPIAVAVEFIGYFPFDSLTCNIWLTFDVCCCTSSIWHMSVMSLNRYQTLRYPLKYGRNKRRSLVTYKIITIWIISFAICLPLFILALIDSSNVYNEKTRACFPTHRTFKIYGSFVAFFIPLIIMIVTYALTMTA</sequence>
<evidence type="ECO:0000256" key="3">
    <source>
        <dbReference type="ARBA" id="ARBA00022692"/>
    </source>
</evidence>
<proteinExistence type="inferred from homology"/>
<evidence type="ECO:0000256" key="8">
    <source>
        <dbReference type="ARBA" id="ARBA00023224"/>
    </source>
</evidence>
<name>A0A816HKC3_ADIRI</name>
<feature type="transmembrane region" description="Helical" evidence="10">
    <location>
        <begin position="22"/>
        <end position="43"/>
    </location>
</feature>
<evidence type="ECO:0000313" key="13">
    <source>
        <dbReference type="Proteomes" id="UP000663828"/>
    </source>
</evidence>
<dbReference type="PANTHER" id="PTHR24248">
    <property type="entry name" value="ADRENERGIC RECEPTOR-RELATED G-PROTEIN COUPLED RECEPTOR"/>
    <property type="match status" value="1"/>
</dbReference>
<dbReference type="Proteomes" id="UP000663828">
    <property type="component" value="Unassembled WGS sequence"/>
</dbReference>
<keyword evidence="8 9" id="KW-0807">Transducer</keyword>
<organism evidence="12 13">
    <name type="scientific">Adineta ricciae</name>
    <name type="common">Rotifer</name>
    <dbReference type="NCBI Taxonomy" id="249248"/>
    <lineage>
        <taxon>Eukaryota</taxon>
        <taxon>Metazoa</taxon>
        <taxon>Spiralia</taxon>
        <taxon>Gnathifera</taxon>
        <taxon>Rotifera</taxon>
        <taxon>Eurotatoria</taxon>
        <taxon>Bdelloidea</taxon>
        <taxon>Adinetida</taxon>
        <taxon>Adinetidae</taxon>
        <taxon>Adineta</taxon>
    </lineage>
</organism>
<evidence type="ECO:0000256" key="10">
    <source>
        <dbReference type="SAM" id="Phobius"/>
    </source>
</evidence>
<dbReference type="PROSITE" id="PS50262">
    <property type="entry name" value="G_PROTEIN_RECEP_F1_2"/>
    <property type="match status" value="1"/>
</dbReference>
<comment type="similarity">
    <text evidence="9">Belongs to the G-protein coupled receptor 1 family.</text>
</comment>
<evidence type="ECO:0000256" key="6">
    <source>
        <dbReference type="ARBA" id="ARBA00023136"/>
    </source>
</evidence>
<dbReference type="SUPFAM" id="SSF81321">
    <property type="entry name" value="Family A G protein-coupled receptor-like"/>
    <property type="match status" value="1"/>
</dbReference>
<evidence type="ECO:0000256" key="4">
    <source>
        <dbReference type="ARBA" id="ARBA00022989"/>
    </source>
</evidence>
<comment type="caution">
    <text evidence="12">The sequence shown here is derived from an EMBL/GenBank/DDBJ whole genome shotgun (WGS) entry which is preliminary data.</text>
</comment>
<comment type="subcellular location">
    <subcellularLocation>
        <location evidence="1">Cell membrane</location>
        <topology evidence="1">Multi-pass membrane protein</topology>
    </subcellularLocation>
</comment>
<keyword evidence="4 10" id="KW-1133">Transmembrane helix</keyword>
<keyword evidence="2" id="KW-1003">Cell membrane</keyword>
<dbReference type="InterPro" id="IPR017452">
    <property type="entry name" value="GPCR_Rhodpsn_7TM"/>
</dbReference>
<keyword evidence="3 9" id="KW-0812">Transmembrane</keyword>
<evidence type="ECO:0000313" key="12">
    <source>
        <dbReference type="EMBL" id="CAF1689469.1"/>
    </source>
</evidence>
<protein>
    <recommendedName>
        <fullName evidence="11">G-protein coupled receptors family 1 profile domain-containing protein</fullName>
    </recommendedName>
</protein>
<dbReference type="EMBL" id="CAJNOR010019295">
    <property type="protein sequence ID" value="CAF1689469.1"/>
    <property type="molecule type" value="Genomic_DNA"/>
</dbReference>
<feature type="domain" description="G-protein coupled receptors family 1 profile" evidence="11">
    <location>
        <begin position="1"/>
        <end position="134"/>
    </location>
</feature>
<dbReference type="Gene3D" id="1.20.1070.10">
    <property type="entry name" value="Rhodopsin 7-helix transmembrane proteins"/>
    <property type="match status" value="1"/>
</dbReference>
<keyword evidence="7 9" id="KW-0675">Receptor</keyword>
<dbReference type="PROSITE" id="PS00237">
    <property type="entry name" value="G_PROTEIN_RECEP_F1_1"/>
    <property type="match status" value="1"/>
</dbReference>
<gene>
    <name evidence="12" type="ORF">XAT740_LOCUS63317</name>
</gene>
<evidence type="ECO:0000256" key="7">
    <source>
        <dbReference type="ARBA" id="ARBA00023170"/>
    </source>
</evidence>
<evidence type="ECO:0000259" key="11">
    <source>
        <dbReference type="PROSITE" id="PS50262"/>
    </source>
</evidence>
<keyword evidence="6 10" id="KW-0472">Membrane</keyword>
<evidence type="ECO:0000256" key="2">
    <source>
        <dbReference type="ARBA" id="ARBA00022475"/>
    </source>
</evidence>
<feature type="non-terminal residue" evidence="12">
    <location>
        <position position="1"/>
    </location>
</feature>
<dbReference type="InterPro" id="IPR000276">
    <property type="entry name" value="GPCR_Rhodpsn"/>
</dbReference>
<feature type="transmembrane region" description="Helical" evidence="10">
    <location>
        <begin position="64"/>
        <end position="88"/>
    </location>
</feature>
<dbReference type="PRINTS" id="PR00237">
    <property type="entry name" value="GPCRRHODOPSN"/>
</dbReference>
<reference evidence="12" key="1">
    <citation type="submission" date="2021-02" db="EMBL/GenBank/DDBJ databases">
        <authorList>
            <person name="Nowell W R."/>
        </authorList>
    </citation>
    <scope>NUCLEOTIDE SEQUENCE</scope>
</reference>
<dbReference type="Pfam" id="PF00001">
    <property type="entry name" value="7tm_1"/>
    <property type="match status" value="1"/>
</dbReference>
<feature type="transmembrane region" description="Helical" evidence="10">
    <location>
        <begin position="108"/>
        <end position="130"/>
    </location>
</feature>
<keyword evidence="5 9" id="KW-0297">G-protein coupled receptor</keyword>
<dbReference type="AlphaFoldDB" id="A0A816HKC3"/>
<evidence type="ECO:0000256" key="9">
    <source>
        <dbReference type="RuleBase" id="RU000688"/>
    </source>
</evidence>
<evidence type="ECO:0000256" key="5">
    <source>
        <dbReference type="ARBA" id="ARBA00023040"/>
    </source>
</evidence>
<dbReference type="GO" id="GO:0004930">
    <property type="term" value="F:G protein-coupled receptor activity"/>
    <property type="evidence" value="ECO:0007669"/>
    <property type="project" value="UniProtKB-KW"/>
</dbReference>
<accession>A0A816HKC3</accession>
<keyword evidence="13" id="KW-1185">Reference proteome</keyword>